<dbReference type="RefSeq" id="WP_096596294.1">
    <property type="nucleotide sequence ID" value="NZ_CP094736.1"/>
</dbReference>
<comment type="caution">
    <text evidence="2">The sequence shown here is derived from an EMBL/GenBank/DDBJ whole genome shotgun (WGS) entry which is preliminary data.</text>
</comment>
<feature type="transmembrane region" description="Helical" evidence="1">
    <location>
        <begin position="61"/>
        <end position="77"/>
    </location>
</feature>
<evidence type="ECO:0000313" key="3">
    <source>
        <dbReference type="EMBL" id="RIZ53637.1"/>
    </source>
</evidence>
<evidence type="ECO:0000313" key="5">
    <source>
        <dbReference type="Proteomes" id="UP000266198"/>
    </source>
</evidence>
<proteinExistence type="predicted"/>
<sequence length="79" mass="8790">MSDKFVYILIIIGVINMIAELGLIVASLLGYLHYYPVLQFIGTGLLVLFAFDTLKFNRSKMIYIVAGIAFIVAGTILKF</sequence>
<reference evidence="3 5" key="2">
    <citation type="submission" date="2017-06" db="EMBL/GenBank/DDBJ databases">
        <title>Identification of a new gene, sdsY, involved in staphylococcal internalization in non-professional phagocytic cells (NPPCs).</title>
        <authorList>
            <person name="Maali Y."/>
            <person name="Martins-Simoes P."/>
            <person name="Trouillet-Assant S."/>
            <person name="Laurent F."/>
            <person name="Diot A."/>
            <person name="Verhoeven P."/>
            <person name="Bouvard D."/>
            <person name="Vandenesch F."/>
            <person name="Bes M."/>
        </authorList>
    </citation>
    <scope>NUCLEOTIDE SEQUENCE [LARGE SCALE GENOMIC DNA]</scope>
    <source>
        <strain evidence="3 5">Heidy</strain>
    </source>
</reference>
<dbReference type="EMBL" id="MWUR01000003">
    <property type="protein sequence ID" value="PCF51881.1"/>
    <property type="molecule type" value="Genomic_DNA"/>
</dbReference>
<organism evidence="2 4">
    <name type="scientific">Staphylococcus delphini</name>
    <dbReference type="NCBI Taxonomy" id="53344"/>
    <lineage>
        <taxon>Bacteria</taxon>
        <taxon>Bacillati</taxon>
        <taxon>Bacillota</taxon>
        <taxon>Bacilli</taxon>
        <taxon>Bacillales</taxon>
        <taxon>Staphylococcaceae</taxon>
        <taxon>Staphylococcus</taxon>
        <taxon>Staphylococcus intermedius group</taxon>
    </lineage>
</organism>
<feature type="transmembrane region" description="Helical" evidence="1">
    <location>
        <begin position="7"/>
        <end position="31"/>
    </location>
</feature>
<dbReference type="AlphaFoldDB" id="A0AAX0QVB9"/>
<keyword evidence="5" id="KW-1185">Reference proteome</keyword>
<dbReference type="EMBL" id="NIPK01000011">
    <property type="protein sequence ID" value="RIZ53637.1"/>
    <property type="molecule type" value="Genomic_DNA"/>
</dbReference>
<dbReference type="Proteomes" id="UP000266198">
    <property type="component" value="Unassembled WGS sequence"/>
</dbReference>
<evidence type="ECO:0000313" key="4">
    <source>
        <dbReference type="Proteomes" id="UP000217473"/>
    </source>
</evidence>
<evidence type="ECO:0000256" key="1">
    <source>
        <dbReference type="SAM" id="Phobius"/>
    </source>
</evidence>
<keyword evidence="1" id="KW-0812">Transmembrane</keyword>
<gene>
    <name evidence="2" type="ORF">B5C07_02840</name>
    <name evidence="3" type="ORF">CDL68_06600</name>
</gene>
<protein>
    <submittedName>
        <fullName evidence="2">Uncharacterized protein</fullName>
    </submittedName>
</protein>
<dbReference type="Proteomes" id="UP000217473">
    <property type="component" value="Unassembled WGS sequence"/>
</dbReference>
<evidence type="ECO:0000313" key="2">
    <source>
        <dbReference type="EMBL" id="PCF51881.1"/>
    </source>
</evidence>
<accession>A0AAX0QVB9</accession>
<keyword evidence="1" id="KW-0472">Membrane</keyword>
<name>A0AAX0QVB9_9STAP</name>
<reference evidence="2 4" key="1">
    <citation type="journal article" date="2017" name="PLoS ONE">
        <title>Development of a real-time PCR for detection of Staphylococcus pseudintermedius using a novel automated comparison of whole-genome sequences.</title>
        <authorList>
            <person name="Verstappen K.M."/>
            <person name="Huijbregts L."/>
            <person name="Spaninks M."/>
            <person name="Wagenaar J.A."/>
            <person name="Fluit A.C."/>
            <person name="Duim B."/>
        </authorList>
    </citation>
    <scope>NUCLEOTIDE SEQUENCE [LARGE SCALE GENOMIC DNA]</scope>
    <source>
        <strain evidence="2 4">15S02591-1</strain>
    </source>
</reference>
<feature type="transmembrane region" description="Helical" evidence="1">
    <location>
        <begin position="37"/>
        <end position="54"/>
    </location>
</feature>
<keyword evidence="1" id="KW-1133">Transmembrane helix</keyword>